<sequence>MNLFMLDSLQIWQKKNFFGFFPISFLRFGWFSWSNDPLFFFLFCSGSFRRVLLGSCSESSDSESNVLSNEQSVSIFSLSAAGGSVFWCRCGGSYSGSASES</sequence>
<name>A0A8D8YRU2_9HEMI</name>
<protein>
    <submittedName>
        <fullName evidence="1">Uncharacterized protein</fullName>
    </submittedName>
</protein>
<organism evidence="1">
    <name type="scientific">Cacopsylla melanoneura</name>
    <dbReference type="NCBI Taxonomy" id="428564"/>
    <lineage>
        <taxon>Eukaryota</taxon>
        <taxon>Metazoa</taxon>
        <taxon>Ecdysozoa</taxon>
        <taxon>Arthropoda</taxon>
        <taxon>Hexapoda</taxon>
        <taxon>Insecta</taxon>
        <taxon>Pterygota</taxon>
        <taxon>Neoptera</taxon>
        <taxon>Paraneoptera</taxon>
        <taxon>Hemiptera</taxon>
        <taxon>Sternorrhyncha</taxon>
        <taxon>Psylloidea</taxon>
        <taxon>Psyllidae</taxon>
        <taxon>Psyllinae</taxon>
        <taxon>Cacopsylla</taxon>
    </lineage>
</organism>
<evidence type="ECO:0000313" key="1">
    <source>
        <dbReference type="EMBL" id="CAG6733928.1"/>
    </source>
</evidence>
<accession>A0A8D8YRU2</accession>
<dbReference type="EMBL" id="HBUF01391174">
    <property type="protein sequence ID" value="CAG6733928.1"/>
    <property type="molecule type" value="Transcribed_RNA"/>
</dbReference>
<dbReference type="EMBL" id="HBUF01047924">
    <property type="protein sequence ID" value="CAG6620502.1"/>
    <property type="molecule type" value="Transcribed_RNA"/>
</dbReference>
<proteinExistence type="predicted"/>
<dbReference type="AlphaFoldDB" id="A0A8D8YRU2"/>
<reference evidence="1" key="1">
    <citation type="submission" date="2021-05" db="EMBL/GenBank/DDBJ databases">
        <authorList>
            <person name="Alioto T."/>
            <person name="Alioto T."/>
            <person name="Gomez Garrido J."/>
        </authorList>
    </citation>
    <scope>NUCLEOTIDE SEQUENCE</scope>
</reference>